<dbReference type="Proteomes" id="UP001367508">
    <property type="component" value="Unassembled WGS sequence"/>
</dbReference>
<protein>
    <submittedName>
        <fullName evidence="1">Uncharacterized protein</fullName>
    </submittedName>
</protein>
<gene>
    <name evidence="1" type="ORF">VNO77_22763</name>
</gene>
<evidence type="ECO:0000313" key="1">
    <source>
        <dbReference type="EMBL" id="KAK7328649.1"/>
    </source>
</evidence>
<proteinExistence type="predicted"/>
<accession>A0AAN9L3P6</accession>
<name>A0AAN9L3P6_CANGL</name>
<dbReference type="AlphaFoldDB" id="A0AAN9L3P6"/>
<reference evidence="1 2" key="1">
    <citation type="submission" date="2024-01" db="EMBL/GenBank/DDBJ databases">
        <title>The genomes of 5 underutilized Papilionoideae crops provide insights into root nodulation and disease resistanc.</title>
        <authorList>
            <person name="Jiang F."/>
        </authorList>
    </citation>
    <scope>NUCLEOTIDE SEQUENCE [LARGE SCALE GENOMIC DNA]</scope>
    <source>
        <strain evidence="1">LVBAO_FW01</strain>
        <tissue evidence="1">Leaves</tissue>
    </source>
</reference>
<organism evidence="1 2">
    <name type="scientific">Canavalia gladiata</name>
    <name type="common">Sword bean</name>
    <name type="synonym">Dolichos gladiatus</name>
    <dbReference type="NCBI Taxonomy" id="3824"/>
    <lineage>
        <taxon>Eukaryota</taxon>
        <taxon>Viridiplantae</taxon>
        <taxon>Streptophyta</taxon>
        <taxon>Embryophyta</taxon>
        <taxon>Tracheophyta</taxon>
        <taxon>Spermatophyta</taxon>
        <taxon>Magnoliopsida</taxon>
        <taxon>eudicotyledons</taxon>
        <taxon>Gunneridae</taxon>
        <taxon>Pentapetalae</taxon>
        <taxon>rosids</taxon>
        <taxon>fabids</taxon>
        <taxon>Fabales</taxon>
        <taxon>Fabaceae</taxon>
        <taxon>Papilionoideae</taxon>
        <taxon>50 kb inversion clade</taxon>
        <taxon>NPAAA clade</taxon>
        <taxon>indigoferoid/millettioid clade</taxon>
        <taxon>Phaseoleae</taxon>
        <taxon>Canavalia</taxon>
    </lineage>
</organism>
<comment type="caution">
    <text evidence="1">The sequence shown here is derived from an EMBL/GenBank/DDBJ whole genome shotgun (WGS) entry which is preliminary data.</text>
</comment>
<keyword evidence="2" id="KW-1185">Reference proteome</keyword>
<dbReference type="EMBL" id="JAYMYQ010000005">
    <property type="protein sequence ID" value="KAK7328649.1"/>
    <property type="molecule type" value="Genomic_DNA"/>
</dbReference>
<evidence type="ECO:0000313" key="2">
    <source>
        <dbReference type="Proteomes" id="UP001367508"/>
    </source>
</evidence>
<sequence>MSDPKNAKLFSTRIKTRLAIVVVVNLRDVNFYIKVDDDVYTVVSLFMLPIRSRLEHENPFFSTNGLVQDEDGTTYLVVSLASKKAGTGHVSIEVVDIRKFWVEVAITSEWHSPGVSGYPTPNTSALRIILDWVCFLVSDSNGRLGLQVFLLKFSLVLIWSKQWIRPCRIHANPTCPENIGLNLIVSAIYPTRRLA</sequence>